<evidence type="ECO:0000313" key="2">
    <source>
        <dbReference type="Proteomes" id="UP000037982"/>
    </source>
</evidence>
<sequence length="154" mass="17184">MTENKQVITEDKQRVTENKRVVEGFLAAVNERRTEDFPGCLAPDVVDHNKIIHGEEDRPGAAFEGFGQQLAAFGEFAVTAEQLIAEGETVVARLTVTGTHTGAHPRMPEPTHRSFSVEQIWIFTLRRSRIAEIRAVSDRLGMFLQLGWDWPAAG</sequence>
<dbReference type="PATRIC" id="fig|66876.3.peg.1125"/>
<dbReference type="EMBL" id="LGKG01000013">
    <property type="protein sequence ID" value="KPC66424.1"/>
    <property type="molecule type" value="Genomic_DNA"/>
</dbReference>
<reference evidence="2" key="1">
    <citation type="submission" date="2015-07" db="EMBL/GenBank/DDBJ databases">
        <authorList>
            <person name="Ju K.-S."/>
            <person name="Doroghazi J.R."/>
            <person name="Metcalf W.W."/>
        </authorList>
    </citation>
    <scope>NUCLEOTIDE SEQUENCE [LARGE SCALE GENOMIC DNA]</scope>
    <source>
        <strain evidence="2">NRRL ISP-5002</strain>
    </source>
</reference>
<gene>
    <name evidence="1" type="ORF">ADL29_05105</name>
</gene>
<keyword evidence="2" id="KW-1185">Reference proteome</keyword>
<dbReference type="InterPro" id="IPR009959">
    <property type="entry name" value="Cyclase_SnoaL-like"/>
</dbReference>
<dbReference type="Pfam" id="PF07366">
    <property type="entry name" value="SnoaL"/>
    <property type="match status" value="1"/>
</dbReference>
<dbReference type="AlphaFoldDB" id="A0A0N1JZX4"/>
<dbReference type="InterPro" id="IPR032710">
    <property type="entry name" value="NTF2-like_dom_sf"/>
</dbReference>
<dbReference type="SUPFAM" id="SSF54427">
    <property type="entry name" value="NTF2-like"/>
    <property type="match status" value="1"/>
</dbReference>
<name>A0A0N1JZX4_9ACTN</name>
<dbReference type="Gene3D" id="3.10.450.50">
    <property type="match status" value="1"/>
</dbReference>
<comment type="caution">
    <text evidence="1">The sequence shown here is derived from an EMBL/GenBank/DDBJ whole genome shotgun (WGS) entry which is preliminary data.</text>
</comment>
<protein>
    <submittedName>
        <fullName evidence="1">Ester cyclase</fullName>
    </submittedName>
</protein>
<proteinExistence type="predicted"/>
<dbReference type="Proteomes" id="UP000037982">
    <property type="component" value="Unassembled WGS sequence"/>
</dbReference>
<organism evidence="1 2">
    <name type="scientific">Streptomyces chattanoogensis</name>
    <dbReference type="NCBI Taxonomy" id="66876"/>
    <lineage>
        <taxon>Bacteria</taxon>
        <taxon>Bacillati</taxon>
        <taxon>Actinomycetota</taxon>
        <taxon>Actinomycetes</taxon>
        <taxon>Kitasatosporales</taxon>
        <taxon>Streptomycetaceae</taxon>
        <taxon>Streptomyces</taxon>
    </lineage>
</organism>
<dbReference type="GO" id="GO:0030638">
    <property type="term" value="P:polyketide metabolic process"/>
    <property type="evidence" value="ECO:0007669"/>
    <property type="project" value="InterPro"/>
</dbReference>
<evidence type="ECO:0000313" key="1">
    <source>
        <dbReference type="EMBL" id="KPC66424.1"/>
    </source>
</evidence>
<accession>A0A0N1JZX4</accession>